<accession>A0A6G7XEC7</accession>
<evidence type="ECO:0000313" key="2">
    <source>
        <dbReference type="EMBL" id="QIK62944.1"/>
    </source>
</evidence>
<gene>
    <name evidence="2" type="ORF">G7068_06840</name>
</gene>
<evidence type="ECO:0000313" key="3">
    <source>
        <dbReference type="Proteomes" id="UP000502677"/>
    </source>
</evidence>
<proteinExistence type="predicted"/>
<feature type="transmembrane region" description="Helical" evidence="1">
    <location>
        <begin position="6"/>
        <end position="22"/>
    </location>
</feature>
<dbReference type="AlphaFoldDB" id="A0A6G7XEC7"/>
<feature type="transmembrane region" description="Helical" evidence="1">
    <location>
        <begin position="74"/>
        <end position="97"/>
    </location>
</feature>
<dbReference type="Proteomes" id="UP000502677">
    <property type="component" value="Chromosome"/>
</dbReference>
<protein>
    <submittedName>
        <fullName evidence="2">Uncharacterized protein</fullName>
    </submittedName>
</protein>
<evidence type="ECO:0000256" key="1">
    <source>
        <dbReference type="SAM" id="Phobius"/>
    </source>
</evidence>
<dbReference type="EMBL" id="CP049863">
    <property type="protein sequence ID" value="QIK62944.1"/>
    <property type="molecule type" value="Genomic_DNA"/>
</dbReference>
<keyword evidence="1" id="KW-1133">Transmembrane helix</keyword>
<dbReference type="RefSeq" id="WP_166290514.1">
    <property type="nucleotide sequence ID" value="NZ_CP049863.1"/>
</dbReference>
<sequence length="119" mass="13293">MISVFVVSFGVILMLSGLLAYLGKWTGWAESSAYLICGGFAALFFGVAFVFPYIHAALVPKGSILSGWLVPIAATLWGVSIIGFWWLPSFLLPKWFIQGREERRRLERLARDLKKGLNL</sequence>
<keyword evidence="1" id="KW-0812">Transmembrane</keyword>
<keyword evidence="3" id="KW-1185">Reference proteome</keyword>
<reference evidence="2 3" key="1">
    <citation type="submission" date="2020-03" db="EMBL/GenBank/DDBJ databases">
        <title>Leucobacter sp. nov., isolated from beetles.</title>
        <authorList>
            <person name="Hyun D.-W."/>
            <person name="Bae J.-W."/>
        </authorList>
    </citation>
    <scope>NUCLEOTIDE SEQUENCE [LARGE SCALE GENOMIC DNA]</scope>
    <source>
        <strain evidence="2 3">HDW9C</strain>
    </source>
</reference>
<dbReference type="KEGG" id="lvi:G7068_06840"/>
<keyword evidence="1" id="KW-0472">Membrane</keyword>
<organism evidence="2 3">
    <name type="scientific">Leucobacter viscericola</name>
    <dbReference type="NCBI Taxonomy" id="2714935"/>
    <lineage>
        <taxon>Bacteria</taxon>
        <taxon>Bacillati</taxon>
        <taxon>Actinomycetota</taxon>
        <taxon>Actinomycetes</taxon>
        <taxon>Micrococcales</taxon>
        <taxon>Microbacteriaceae</taxon>
        <taxon>Leucobacter</taxon>
    </lineage>
</organism>
<name>A0A6G7XEC7_9MICO</name>
<feature type="transmembrane region" description="Helical" evidence="1">
    <location>
        <begin position="34"/>
        <end position="54"/>
    </location>
</feature>